<feature type="domain" description="NADH:ubiquinone oxidoreductase-like 20kDa subunit" evidence="4">
    <location>
        <begin position="16"/>
        <end position="163"/>
    </location>
</feature>
<dbReference type="PANTHER" id="PTHR42845:SF2">
    <property type="entry name" value="F420-NON-REDUCING HYDROGENASE VHU SUBUNIT G"/>
    <property type="match status" value="1"/>
</dbReference>
<dbReference type="Gene3D" id="3.40.50.700">
    <property type="entry name" value="NADH:ubiquinone oxidoreductase-like, 20kDa subunit"/>
    <property type="match status" value="1"/>
</dbReference>
<dbReference type="Proteomes" id="UP000830055">
    <property type="component" value="Chromosome"/>
</dbReference>
<reference evidence="5 6" key="1">
    <citation type="submission" date="2022-01" db="EMBL/GenBank/DDBJ databases">
        <title>Desulfofustis limnae sp. nov., a novel mesophilic sulfate-reducing bacterium isolated from marsh soil.</title>
        <authorList>
            <person name="Watanabe M."/>
            <person name="Takahashi A."/>
            <person name="Kojima H."/>
            <person name="Fukui M."/>
        </authorList>
    </citation>
    <scope>NUCLEOTIDE SEQUENCE [LARGE SCALE GENOMIC DNA]</scope>
    <source>
        <strain evidence="5 6">PPLL</strain>
    </source>
</reference>
<evidence type="ECO:0000259" key="4">
    <source>
        <dbReference type="Pfam" id="PF01058"/>
    </source>
</evidence>
<accession>A0ABN6M2R6</accession>
<keyword evidence="2" id="KW-0574">Periplasm</keyword>
<organism evidence="5 6">
    <name type="scientific">Desulfofustis limnaeus</name>
    <dbReference type="NCBI Taxonomy" id="2740163"/>
    <lineage>
        <taxon>Bacteria</taxon>
        <taxon>Pseudomonadati</taxon>
        <taxon>Thermodesulfobacteriota</taxon>
        <taxon>Desulfobulbia</taxon>
        <taxon>Desulfobulbales</taxon>
        <taxon>Desulfocapsaceae</taxon>
        <taxon>Desulfofustis</taxon>
    </lineage>
</organism>
<dbReference type="Pfam" id="PF01058">
    <property type="entry name" value="Oxidored_q6"/>
    <property type="match status" value="1"/>
</dbReference>
<keyword evidence="3" id="KW-0560">Oxidoreductase</keyword>
<evidence type="ECO:0000313" key="5">
    <source>
        <dbReference type="EMBL" id="BDD85697.1"/>
    </source>
</evidence>
<dbReference type="EMBL" id="AP025516">
    <property type="protein sequence ID" value="BDD85697.1"/>
    <property type="molecule type" value="Genomic_DNA"/>
</dbReference>
<dbReference type="InterPro" id="IPR037024">
    <property type="entry name" value="NiFe_Hase_small_N_sf"/>
</dbReference>
<evidence type="ECO:0000256" key="3">
    <source>
        <dbReference type="ARBA" id="ARBA00023002"/>
    </source>
</evidence>
<dbReference type="SUPFAM" id="SSF56770">
    <property type="entry name" value="HydA/Nqo6-like"/>
    <property type="match status" value="1"/>
</dbReference>
<comment type="subcellular location">
    <subcellularLocation>
        <location evidence="1">Periplasm</location>
    </subcellularLocation>
</comment>
<evidence type="ECO:0000256" key="1">
    <source>
        <dbReference type="ARBA" id="ARBA00004418"/>
    </source>
</evidence>
<gene>
    <name evidence="5" type="primary">mvhS</name>
    <name evidence="5" type="ORF">DPPLL_00620</name>
</gene>
<dbReference type="InterPro" id="IPR006137">
    <property type="entry name" value="NADH_UbQ_OxRdtase-like_20kDa"/>
</dbReference>
<dbReference type="RefSeq" id="WP_284152833.1">
    <property type="nucleotide sequence ID" value="NZ_AP025516.1"/>
</dbReference>
<dbReference type="PANTHER" id="PTHR42845">
    <property type="entry name" value="COENZYME F420-REDUCING HYDROGENASE, GAMMA SUBUNIT"/>
    <property type="match status" value="1"/>
</dbReference>
<evidence type="ECO:0000313" key="6">
    <source>
        <dbReference type="Proteomes" id="UP000830055"/>
    </source>
</evidence>
<evidence type="ECO:0000256" key="2">
    <source>
        <dbReference type="ARBA" id="ARBA00022764"/>
    </source>
</evidence>
<sequence>MSGEKIRLNTDWLCDCGGCHVALVDLHEKILNVLESVTIQHCPVLTDIKDYPEADIGILTGSIRTEHDRHAAEEMRKKCKTIIAFGTCAVYGGLHGAGLAHSREEIIDHVYRHNPTTRTDIIPDAEVTELAKMVTPIDEVIDVDLYLPGCPPHPHFIFESLATLIEKRQPRVTQDPVCARCQRAMIKGDASAIRNTLDGVPDDAICFLSQGYVCLGSVTLDRCLAPCPNHGVACTGCAGPTMQILTEPNRDIRTEVSDRMSRLTAIDAETIKRHMERTAKTQYAYAMATKMIGSKPTFLIRKWIADVEAGTHG</sequence>
<name>A0ABN6M2R6_9BACT</name>
<protein>
    <submittedName>
        <fullName evidence="5">Methyl viologen-reducing hydrogenase</fullName>
    </submittedName>
</protein>
<dbReference type="InterPro" id="IPR051349">
    <property type="entry name" value="Hydrogenase_assoc-protein"/>
</dbReference>
<keyword evidence="6" id="KW-1185">Reference proteome</keyword>
<proteinExistence type="predicted"/>